<sequence length="839" mass="87965">MPADAPPTTGGDTAPDDQAGTTAVSAPAASAPTVTVIDTPEIRVHRVADLISLLGVALGIVIVLLLGAYARGTTDGITADVHGISGILQRLLIAPVNLFSGIVTLILPAAVVIDLAVRREPRRILEALTAAAVGFGFTLVTVFLVHHFGSTGVEGSLTIGVGAHATVALPAYIAGVAALLTVAGRRGTRRTLMLSWNVMWLAIAVAVISSIVTLPAALLTVLLGRLAGLGIRYALGSTTDRAYGDALVDGIKRAGFSPKRLVRADPSSSQATQELDEVSTALGRTRHGRVYSLLTKENYHLIVVTLDADQHAVGFLTKLWQSARLRGIDARADVSLRHSAEATALVSHAARGAGVRTARVLGMAQARDSMIVVYQRPLAARPLADIDPAEVTDAAVDAIWDQVMKSHDAGISHRSLSADTVLVGHDELVGLPTVWLTSWELGEVATTELAKRIDCAQLVAMLAPIIGAERAVASAFRALDDAGVEAFAPMLQSIVLPRATRHAMRASEINLGVVRKEIVERLPDADVEPEKIARFGPRTVFTLAAGIIAALVVFASFNTENVLNALRDSNPWWLLAALAWALATFAGAAVALMAFSPIRLPWNRALLAQVAAAYIALAAPAGVGPAALNMRLLTRRKVPAPLAVATVALVQVSAVVVTVVGLIVLSLITGSEGTLAALPSSSVLVGVIVTAVVVAIAMIVPRVRTWALGRLRPLVRQTWPRLAQVLSQPWRLALGIGGNLLLTVAYVGAFDSTLRAFGQHMPLIDVTVLFLLGNAVGAIVPTPGGLGAVEGALTAGLISAGLPKEIAASVVVLYRLISYWARIPMGYVAMRFLQRKGEL</sequence>
<feature type="transmembrane region" description="Helical" evidence="7">
    <location>
        <begin position="675"/>
        <end position="700"/>
    </location>
</feature>
<evidence type="ECO:0000313" key="8">
    <source>
        <dbReference type="EMBL" id="NYI42800.1"/>
    </source>
</evidence>
<keyword evidence="9" id="KW-1185">Reference proteome</keyword>
<proteinExistence type="predicted"/>
<accession>A0A7Y9ZDE3</accession>
<reference evidence="8 9" key="1">
    <citation type="submission" date="2020-07" db="EMBL/GenBank/DDBJ databases">
        <title>Sequencing the genomes of 1000 actinobacteria strains.</title>
        <authorList>
            <person name="Klenk H.-P."/>
        </authorList>
    </citation>
    <scope>NUCLEOTIDE SEQUENCE [LARGE SCALE GENOMIC DNA]</scope>
    <source>
        <strain evidence="8 9">DSM 19970</strain>
    </source>
</reference>
<keyword evidence="4 7" id="KW-1133">Transmembrane helix</keyword>
<protein>
    <submittedName>
        <fullName evidence="8">Uncharacterized membrane protein YbhN (UPF0104 family)</fullName>
    </submittedName>
</protein>
<feature type="transmembrane region" description="Helical" evidence="7">
    <location>
        <begin position="124"/>
        <end position="145"/>
    </location>
</feature>
<dbReference type="InterPro" id="IPR022791">
    <property type="entry name" value="L-PG_synthase/AglD"/>
</dbReference>
<evidence type="ECO:0000256" key="5">
    <source>
        <dbReference type="ARBA" id="ARBA00023136"/>
    </source>
</evidence>
<dbReference type="RefSeq" id="WP_062075232.1">
    <property type="nucleotide sequence ID" value="NZ_BBRC01000006.1"/>
</dbReference>
<evidence type="ECO:0000256" key="6">
    <source>
        <dbReference type="SAM" id="MobiDB-lite"/>
    </source>
</evidence>
<dbReference type="PANTHER" id="PTHR39087">
    <property type="entry name" value="UPF0104 MEMBRANE PROTEIN MJ1595"/>
    <property type="match status" value="1"/>
</dbReference>
<dbReference type="OrthoDB" id="5242664at2"/>
<keyword evidence="2" id="KW-1003">Cell membrane</keyword>
<evidence type="ECO:0000256" key="7">
    <source>
        <dbReference type="SAM" id="Phobius"/>
    </source>
</evidence>
<keyword evidence="5 7" id="KW-0472">Membrane</keyword>
<feature type="transmembrane region" description="Helical" evidence="7">
    <location>
        <begin position="730"/>
        <end position="750"/>
    </location>
</feature>
<feature type="transmembrane region" description="Helical" evidence="7">
    <location>
        <begin position="92"/>
        <end position="117"/>
    </location>
</feature>
<evidence type="ECO:0000313" key="9">
    <source>
        <dbReference type="Proteomes" id="UP000547973"/>
    </source>
</evidence>
<dbReference type="AlphaFoldDB" id="A0A7Y9ZDE3"/>
<keyword evidence="3 7" id="KW-0812">Transmembrane</keyword>
<feature type="transmembrane region" description="Helical" evidence="7">
    <location>
        <begin position="762"/>
        <end position="780"/>
    </location>
</feature>
<evidence type="ECO:0000256" key="4">
    <source>
        <dbReference type="ARBA" id="ARBA00022989"/>
    </source>
</evidence>
<feature type="transmembrane region" description="Helical" evidence="7">
    <location>
        <begin position="606"/>
        <end position="628"/>
    </location>
</feature>
<organism evidence="8 9">
    <name type="scientific">Demequina lutea</name>
    <dbReference type="NCBI Taxonomy" id="431489"/>
    <lineage>
        <taxon>Bacteria</taxon>
        <taxon>Bacillati</taxon>
        <taxon>Actinomycetota</taxon>
        <taxon>Actinomycetes</taxon>
        <taxon>Micrococcales</taxon>
        <taxon>Demequinaceae</taxon>
        <taxon>Demequina</taxon>
    </lineage>
</organism>
<dbReference type="Pfam" id="PF03706">
    <property type="entry name" value="LPG_synthase_TM"/>
    <property type="match status" value="1"/>
</dbReference>
<gene>
    <name evidence="8" type="ORF">BKA03_002919</name>
</gene>
<feature type="region of interest" description="Disordered" evidence="6">
    <location>
        <begin position="1"/>
        <end position="27"/>
    </location>
</feature>
<feature type="transmembrane region" description="Helical" evidence="7">
    <location>
        <begin position="572"/>
        <end position="594"/>
    </location>
</feature>
<comment type="subcellular location">
    <subcellularLocation>
        <location evidence="1">Cell membrane</location>
        <topology evidence="1">Multi-pass membrane protein</topology>
    </subcellularLocation>
</comment>
<comment type="caution">
    <text evidence="8">The sequence shown here is derived from an EMBL/GenBank/DDBJ whole genome shotgun (WGS) entry which is preliminary data.</text>
</comment>
<dbReference type="PANTHER" id="PTHR39087:SF2">
    <property type="entry name" value="UPF0104 MEMBRANE PROTEIN MJ1595"/>
    <property type="match status" value="1"/>
</dbReference>
<feature type="transmembrane region" description="Helical" evidence="7">
    <location>
        <begin position="50"/>
        <end position="72"/>
    </location>
</feature>
<evidence type="ECO:0000256" key="1">
    <source>
        <dbReference type="ARBA" id="ARBA00004651"/>
    </source>
</evidence>
<dbReference type="Proteomes" id="UP000547973">
    <property type="component" value="Unassembled WGS sequence"/>
</dbReference>
<feature type="transmembrane region" description="Helical" evidence="7">
    <location>
        <begin position="540"/>
        <end position="557"/>
    </location>
</feature>
<dbReference type="EMBL" id="JACBZO010000001">
    <property type="protein sequence ID" value="NYI42800.1"/>
    <property type="molecule type" value="Genomic_DNA"/>
</dbReference>
<feature type="transmembrane region" description="Helical" evidence="7">
    <location>
        <begin position="640"/>
        <end position="668"/>
    </location>
</feature>
<evidence type="ECO:0000256" key="3">
    <source>
        <dbReference type="ARBA" id="ARBA00022692"/>
    </source>
</evidence>
<feature type="transmembrane region" description="Helical" evidence="7">
    <location>
        <begin position="157"/>
        <end position="180"/>
    </location>
</feature>
<name>A0A7Y9ZDE3_9MICO</name>
<dbReference type="GO" id="GO:0005886">
    <property type="term" value="C:plasma membrane"/>
    <property type="evidence" value="ECO:0007669"/>
    <property type="project" value="UniProtKB-SubCell"/>
</dbReference>
<dbReference type="NCBIfam" id="TIGR00374">
    <property type="entry name" value="flippase-like domain"/>
    <property type="match status" value="1"/>
</dbReference>
<feature type="transmembrane region" description="Helical" evidence="7">
    <location>
        <begin position="192"/>
        <end position="211"/>
    </location>
</feature>
<evidence type="ECO:0000256" key="2">
    <source>
        <dbReference type="ARBA" id="ARBA00022475"/>
    </source>
</evidence>